<dbReference type="Pfam" id="PF13855">
    <property type="entry name" value="LRR_8"/>
    <property type="match status" value="1"/>
</dbReference>
<keyword evidence="7" id="KW-0130">Cell adhesion</keyword>
<keyword evidence="9 12" id="KW-0472">Membrane</keyword>
<evidence type="ECO:0000256" key="3">
    <source>
        <dbReference type="ARBA" id="ARBA00009634"/>
    </source>
</evidence>
<dbReference type="Pfam" id="PF01582">
    <property type="entry name" value="TIR"/>
    <property type="match status" value="1"/>
</dbReference>
<dbReference type="PANTHER" id="PTHR24368">
    <property type="entry name" value="AMPHOTERIN-INDUCED PROTEIN"/>
    <property type="match status" value="1"/>
</dbReference>
<proteinExistence type="inferred from homology"/>
<sequence length="421" mass="49172">MMGNASLNTLWIPFERNNTSLFGGMTNVITIDLKKNPLKRLESWILTDLLLLQELDLSDCQLTEIEVNAFEGLQSLQILHLEGNQLLNLPPGALFNMAHLMTVNLEGNKLKYLDRDLFSNSSRLRNLTLARNQLTGLNHSTFEPILNTLSSIDISENEIACTCNLKWLPIWLSGSITILNEIDTWCSSASLEELQEKPLMSFKPAKLCGPNIALYCSLPIVITWIIMVLVFAYRHRWFLRYKLFLLKLAVIGYREIRDARDFDDYEFHLNVMFAEEDEGWVRDRLRPVLEELLPECNRNVYGDNDLPLGMHYYNAVHYVVEMSYKTIVLVSRAAIQDNWFVIQFRTAADQVNDTQIENMVVIFLEDIPDDELPFLVRLYLSDRKPYLSWEEEEERFQEYFWQKLIKMLKMNLRCNNVIPPE</sequence>
<evidence type="ECO:0000256" key="4">
    <source>
        <dbReference type="ARBA" id="ARBA00022614"/>
    </source>
</evidence>
<dbReference type="KEGG" id="spu:115929919"/>
<evidence type="ECO:0000256" key="7">
    <source>
        <dbReference type="ARBA" id="ARBA00022889"/>
    </source>
</evidence>
<dbReference type="EnsemblMetazoa" id="XM_031000057">
    <property type="protein sequence ID" value="XP_030855917"/>
    <property type="gene ID" value="LOC115929919"/>
</dbReference>
<evidence type="ECO:0000256" key="5">
    <source>
        <dbReference type="ARBA" id="ARBA00022692"/>
    </source>
</evidence>
<evidence type="ECO:0000256" key="9">
    <source>
        <dbReference type="ARBA" id="ARBA00023136"/>
    </source>
</evidence>
<keyword evidence="11" id="KW-0393">Immunoglobulin domain</keyword>
<reference evidence="15" key="1">
    <citation type="submission" date="2015-02" db="EMBL/GenBank/DDBJ databases">
        <title>Genome sequencing for Strongylocentrotus purpuratus.</title>
        <authorList>
            <person name="Murali S."/>
            <person name="Liu Y."/>
            <person name="Vee V."/>
            <person name="English A."/>
            <person name="Wang M."/>
            <person name="Skinner E."/>
            <person name="Han Y."/>
            <person name="Muzny D.M."/>
            <person name="Worley K.C."/>
            <person name="Gibbs R.A."/>
        </authorList>
    </citation>
    <scope>NUCLEOTIDE SEQUENCE</scope>
</reference>
<dbReference type="PROSITE" id="PS50104">
    <property type="entry name" value="TIR"/>
    <property type="match status" value="1"/>
</dbReference>
<dbReference type="InParanoid" id="A0A7M7PSU2"/>
<keyword evidence="6" id="KW-0677">Repeat</keyword>
<name>A0A7M7PSU2_STRPU</name>
<dbReference type="GO" id="GO:0007155">
    <property type="term" value="P:cell adhesion"/>
    <property type="evidence" value="ECO:0007669"/>
    <property type="project" value="UniProtKB-KW"/>
</dbReference>
<comment type="subcellular location">
    <subcellularLocation>
        <location evidence="1">Membrane</location>
        <topology evidence="1">Single-pass type I membrane protein</topology>
    </subcellularLocation>
</comment>
<dbReference type="OrthoDB" id="676979at2759"/>
<dbReference type="SMART" id="SM00369">
    <property type="entry name" value="LRR_TYP"/>
    <property type="match status" value="5"/>
</dbReference>
<keyword evidence="15" id="KW-1185">Reference proteome</keyword>
<dbReference type="InterPro" id="IPR003591">
    <property type="entry name" value="Leu-rich_rpt_typical-subtyp"/>
</dbReference>
<dbReference type="GO" id="GO:0007165">
    <property type="term" value="P:signal transduction"/>
    <property type="evidence" value="ECO:0007669"/>
    <property type="project" value="InterPro"/>
</dbReference>
<evidence type="ECO:0000256" key="8">
    <source>
        <dbReference type="ARBA" id="ARBA00022989"/>
    </source>
</evidence>
<dbReference type="InterPro" id="IPR032675">
    <property type="entry name" value="LRR_dom_sf"/>
</dbReference>
<keyword evidence="4" id="KW-0433">Leucine-rich repeat</keyword>
<organism evidence="14 15">
    <name type="scientific">Strongylocentrotus purpuratus</name>
    <name type="common">Purple sea urchin</name>
    <dbReference type="NCBI Taxonomy" id="7668"/>
    <lineage>
        <taxon>Eukaryota</taxon>
        <taxon>Metazoa</taxon>
        <taxon>Echinodermata</taxon>
        <taxon>Eleutherozoa</taxon>
        <taxon>Echinozoa</taxon>
        <taxon>Echinoidea</taxon>
        <taxon>Euechinoidea</taxon>
        <taxon>Echinacea</taxon>
        <taxon>Camarodonta</taxon>
        <taxon>Echinidea</taxon>
        <taxon>Strongylocentrotidae</taxon>
        <taxon>Strongylocentrotus</taxon>
    </lineage>
</organism>
<evidence type="ECO:0000256" key="12">
    <source>
        <dbReference type="SAM" id="Phobius"/>
    </source>
</evidence>
<feature type="domain" description="TIR" evidence="13">
    <location>
        <begin position="265"/>
        <end position="408"/>
    </location>
</feature>
<dbReference type="GeneID" id="115929919"/>
<dbReference type="RefSeq" id="XP_030855917.1">
    <property type="nucleotide sequence ID" value="XM_031000057.1"/>
</dbReference>
<evidence type="ECO:0000256" key="2">
    <source>
        <dbReference type="ARBA" id="ARBA00005670"/>
    </source>
</evidence>
<dbReference type="InterPro" id="IPR031283">
    <property type="entry name" value="AMIGO"/>
</dbReference>
<evidence type="ECO:0000313" key="14">
    <source>
        <dbReference type="EnsemblMetazoa" id="XP_030855917"/>
    </source>
</evidence>
<evidence type="ECO:0000256" key="11">
    <source>
        <dbReference type="ARBA" id="ARBA00023319"/>
    </source>
</evidence>
<dbReference type="InterPro" id="IPR000157">
    <property type="entry name" value="TIR_dom"/>
</dbReference>
<keyword evidence="8 12" id="KW-1133">Transmembrane helix</keyword>
<dbReference type="Gene3D" id="3.40.50.10140">
    <property type="entry name" value="Toll/interleukin-1 receptor homology (TIR) domain"/>
    <property type="match status" value="1"/>
</dbReference>
<dbReference type="OMA" id="RFQEYFW"/>
<evidence type="ECO:0000313" key="15">
    <source>
        <dbReference type="Proteomes" id="UP000007110"/>
    </source>
</evidence>
<dbReference type="GO" id="GO:0016020">
    <property type="term" value="C:membrane"/>
    <property type="evidence" value="ECO:0007669"/>
    <property type="project" value="UniProtKB-SubCell"/>
</dbReference>
<protein>
    <recommendedName>
        <fullName evidence="13">TIR domain-containing protein</fullName>
    </recommendedName>
</protein>
<keyword evidence="5 12" id="KW-0812">Transmembrane</keyword>
<keyword evidence="10" id="KW-0325">Glycoprotein</keyword>
<evidence type="ECO:0000256" key="10">
    <source>
        <dbReference type="ARBA" id="ARBA00023180"/>
    </source>
</evidence>
<evidence type="ECO:0000256" key="6">
    <source>
        <dbReference type="ARBA" id="ARBA00022737"/>
    </source>
</evidence>
<dbReference type="AlphaFoldDB" id="A0A7M7PSU2"/>
<comment type="similarity">
    <text evidence="2">Belongs to the immunoglobulin superfamily. AMIGO family.</text>
</comment>
<dbReference type="SMART" id="SM00255">
    <property type="entry name" value="TIR"/>
    <property type="match status" value="1"/>
</dbReference>
<feature type="transmembrane region" description="Helical" evidence="12">
    <location>
        <begin position="212"/>
        <end position="233"/>
    </location>
</feature>
<dbReference type="SUPFAM" id="SSF52200">
    <property type="entry name" value="Toll/Interleukin receptor TIR domain"/>
    <property type="match status" value="1"/>
</dbReference>
<dbReference type="Gene3D" id="3.80.10.10">
    <property type="entry name" value="Ribonuclease Inhibitor"/>
    <property type="match status" value="1"/>
</dbReference>
<dbReference type="SUPFAM" id="SSF52058">
    <property type="entry name" value="L domain-like"/>
    <property type="match status" value="1"/>
</dbReference>
<comment type="similarity">
    <text evidence="3">Belongs to the Toll-like receptor family.</text>
</comment>
<evidence type="ECO:0000256" key="1">
    <source>
        <dbReference type="ARBA" id="ARBA00004479"/>
    </source>
</evidence>
<dbReference type="PANTHER" id="PTHR24368:SF210">
    <property type="entry name" value="SURFACE ANTIGEN BSPA-LIKE"/>
    <property type="match status" value="1"/>
</dbReference>
<dbReference type="InterPro" id="IPR001611">
    <property type="entry name" value="Leu-rich_rpt"/>
</dbReference>
<accession>A0A7M7PSU2</accession>
<dbReference type="Proteomes" id="UP000007110">
    <property type="component" value="Unassembled WGS sequence"/>
</dbReference>
<dbReference type="InterPro" id="IPR035897">
    <property type="entry name" value="Toll_tir_struct_dom_sf"/>
</dbReference>
<evidence type="ECO:0000259" key="13">
    <source>
        <dbReference type="PROSITE" id="PS50104"/>
    </source>
</evidence>
<reference evidence="14" key="2">
    <citation type="submission" date="2021-01" db="UniProtKB">
        <authorList>
            <consortium name="EnsemblMetazoa"/>
        </authorList>
    </citation>
    <scope>IDENTIFICATION</scope>
</reference>